<dbReference type="InterPro" id="IPR036249">
    <property type="entry name" value="Thioredoxin-like_sf"/>
</dbReference>
<dbReference type="GO" id="GO:0006457">
    <property type="term" value="P:protein folding"/>
    <property type="evidence" value="ECO:0007669"/>
    <property type="project" value="TreeGrafter"/>
</dbReference>
<sequence length="338" mass="38564">MFFVFSSFSGEQISICQFLCRLVSGRLRMCRFSQMLAPVFEQASDIVKEEYPSGVVLGRVDCEAEQEIAQRFHITKYPTLKIWRNSEVTRREYRGQRSVDAFSNYVREQMKSKVQEFHTLADLHVDASKRNVIAYLESKDSANFNNFEKVAEEFREDCHFHFGVGDASVKERQTGDNIKGQEAELIYMGDLSNFDLLKTWVSDKCIPLVREITFENAEELTEEGIPFLLLFYHPDDKSSIELYKAEVSKQLIQEKVNGSPYVVFLLCILKETPNTDDAAAAETLTDNAGTETQAETEKPDSRGTGSGSGKKEQTTPPETVFKKLAPSYNRYTLLRDEL</sequence>
<comment type="caution">
    <text evidence="3">The sequence shown here is derived from an EMBL/GenBank/DDBJ whole genome shotgun (WGS) entry which is preliminary data.</text>
</comment>
<dbReference type="GO" id="GO:0005793">
    <property type="term" value="C:endoplasmic reticulum-Golgi intermediate compartment"/>
    <property type="evidence" value="ECO:0007669"/>
    <property type="project" value="TreeGrafter"/>
</dbReference>
<evidence type="ECO:0000256" key="1">
    <source>
        <dbReference type="SAM" id="MobiDB-lite"/>
    </source>
</evidence>
<proteinExistence type="predicted"/>
<keyword evidence="4" id="KW-1185">Reference proteome</keyword>
<gene>
    <name evidence="3" type="ORF">P5673_016905</name>
</gene>
<dbReference type="InterPro" id="IPR013766">
    <property type="entry name" value="Thioredoxin_domain"/>
</dbReference>
<dbReference type="GO" id="GO:0005789">
    <property type="term" value="C:endoplasmic reticulum membrane"/>
    <property type="evidence" value="ECO:0007669"/>
    <property type="project" value="TreeGrafter"/>
</dbReference>
<dbReference type="PANTHER" id="PTHR46295">
    <property type="entry name" value="ENDOPLASMIC RETICULUM RESIDENT PROTEIN 44"/>
    <property type="match status" value="1"/>
</dbReference>
<name>A0AAD9QFW6_ACRCE</name>
<organism evidence="3 4">
    <name type="scientific">Acropora cervicornis</name>
    <name type="common">Staghorn coral</name>
    <dbReference type="NCBI Taxonomy" id="6130"/>
    <lineage>
        <taxon>Eukaryota</taxon>
        <taxon>Metazoa</taxon>
        <taxon>Cnidaria</taxon>
        <taxon>Anthozoa</taxon>
        <taxon>Hexacorallia</taxon>
        <taxon>Scleractinia</taxon>
        <taxon>Astrocoeniina</taxon>
        <taxon>Acroporidae</taxon>
        <taxon>Acropora</taxon>
    </lineage>
</organism>
<dbReference type="InterPro" id="IPR052643">
    <property type="entry name" value="ERP44"/>
</dbReference>
<dbReference type="SUPFAM" id="SSF52833">
    <property type="entry name" value="Thioredoxin-like"/>
    <property type="match status" value="2"/>
</dbReference>
<dbReference type="PANTHER" id="PTHR46295:SF1">
    <property type="entry name" value="ENDOPLASMIC RETICULUM RESIDENT PROTEIN 44"/>
    <property type="match status" value="1"/>
</dbReference>
<dbReference type="GO" id="GO:0003756">
    <property type="term" value="F:protein disulfide isomerase activity"/>
    <property type="evidence" value="ECO:0007669"/>
    <property type="project" value="TreeGrafter"/>
</dbReference>
<dbReference type="EMBL" id="JARQWQ010000036">
    <property type="protein sequence ID" value="KAK2560542.1"/>
    <property type="molecule type" value="Genomic_DNA"/>
</dbReference>
<reference evidence="3" key="1">
    <citation type="journal article" date="2023" name="G3 (Bethesda)">
        <title>Whole genome assembly and annotation of the endangered Caribbean coral Acropora cervicornis.</title>
        <authorList>
            <person name="Selwyn J.D."/>
            <person name="Vollmer S.V."/>
        </authorList>
    </citation>
    <scope>NUCLEOTIDE SEQUENCE</scope>
    <source>
        <strain evidence="3">K2</strain>
    </source>
</reference>
<evidence type="ECO:0000313" key="4">
    <source>
        <dbReference type="Proteomes" id="UP001249851"/>
    </source>
</evidence>
<feature type="region of interest" description="Disordered" evidence="1">
    <location>
        <begin position="285"/>
        <end position="322"/>
    </location>
</feature>
<feature type="domain" description="Thioredoxin" evidence="2">
    <location>
        <begin position="30"/>
        <end position="107"/>
    </location>
</feature>
<accession>A0AAD9QFW6</accession>
<evidence type="ECO:0000313" key="3">
    <source>
        <dbReference type="EMBL" id="KAK2560542.1"/>
    </source>
</evidence>
<dbReference type="Gene3D" id="3.40.30.10">
    <property type="entry name" value="Glutaredoxin"/>
    <property type="match status" value="4"/>
</dbReference>
<dbReference type="Pfam" id="PF13848">
    <property type="entry name" value="Thioredoxin_6"/>
    <property type="match status" value="1"/>
</dbReference>
<dbReference type="AlphaFoldDB" id="A0AAD9QFW6"/>
<dbReference type="Proteomes" id="UP001249851">
    <property type="component" value="Unassembled WGS sequence"/>
</dbReference>
<dbReference type="Pfam" id="PF00085">
    <property type="entry name" value="Thioredoxin"/>
    <property type="match status" value="1"/>
</dbReference>
<evidence type="ECO:0000259" key="2">
    <source>
        <dbReference type="Pfam" id="PF00085"/>
    </source>
</evidence>
<protein>
    <submittedName>
        <fullName evidence="3">Endoplasmic reticulum resident protein 44</fullName>
    </submittedName>
</protein>
<reference evidence="3" key="2">
    <citation type="journal article" date="2023" name="Science">
        <title>Genomic signatures of disease resistance in endangered staghorn corals.</title>
        <authorList>
            <person name="Vollmer S.V."/>
            <person name="Selwyn J.D."/>
            <person name="Despard B.A."/>
            <person name="Roesel C.L."/>
        </authorList>
    </citation>
    <scope>NUCLEOTIDE SEQUENCE</scope>
    <source>
        <strain evidence="3">K2</strain>
    </source>
</reference>